<dbReference type="InterPro" id="IPR059125">
    <property type="entry name" value="Ferritin_actino"/>
</dbReference>
<dbReference type="Gene3D" id="1.20.1260.10">
    <property type="match status" value="1"/>
</dbReference>
<accession>A0A7W7BQD4</accession>
<dbReference type="AlphaFoldDB" id="A0A7W7BQD4"/>
<reference evidence="2 3" key="1">
    <citation type="submission" date="2020-08" db="EMBL/GenBank/DDBJ databases">
        <title>Sequencing the genomes of 1000 actinobacteria strains.</title>
        <authorList>
            <person name="Klenk H.-P."/>
        </authorList>
    </citation>
    <scope>NUCLEOTIDE SEQUENCE [LARGE SCALE GENOMIC DNA]</scope>
    <source>
        <strain evidence="2 3">DSM 24947</strain>
    </source>
</reference>
<feature type="domain" description="Ferritin-like" evidence="1">
    <location>
        <begin position="37"/>
        <end position="196"/>
    </location>
</feature>
<dbReference type="EMBL" id="JACHMD010000001">
    <property type="protein sequence ID" value="MBB4666884.1"/>
    <property type="molecule type" value="Genomic_DNA"/>
</dbReference>
<dbReference type="Proteomes" id="UP000573729">
    <property type="component" value="Unassembled WGS sequence"/>
</dbReference>
<sequence>MRWFWQRRRPPGRVLRLRSRDEASDVRRVDFEQLAPDVATYLGQAAYLQLGYVETISALIERSPELSHKESLSRAAGAALLKHQGLLDLIRDRGEDPLRLMLPFREPLDVFRRATHGARALETMLSVHITAGLLDDFYLSLSGSYGDTGRRVAAVLRADADRSALVGIITDAIAADDEWRSILSMWGRRLVGDTLLVARGALRPGGLDRADEKQVEPVFTQLLAAHSKRMTAIGLDA</sequence>
<gene>
    <name evidence="2" type="ORF">BKA24_001593</name>
</gene>
<dbReference type="InterPro" id="IPR012347">
    <property type="entry name" value="Ferritin-like"/>
</dbReference>
<organism evidence="2 3">
    <name type="scientific">Microbacterium marinum</name>
    <dbReference type="NCBI Taxonomy" id="421115"/>
    <lineage>
        <taxon>Bacteria</taxon>
        <taxon>Bacillati</taxon>
        <taxon>Actinomycetota</taxon>
        <taxon>Actinomycetes</taxon>
        <taxon>Micrococcales</taxon>
        <taxon>Microbacteriaceae</taxon>
        <taxon>Microbacterium</taxon>
    </lineage>
</organism>
<protein>
    <recommendedName>
        <fullName evidence="1">Ferritin-like domain-containing protein</fullName>
    </recommendedName>
</protein>
<evidence type="ECO:0000313" key="3">
    <source>
        <dbReference type="Proteomes" id="UP000573729"/>
    </source>
</evidence>
<comment type="caution">
    <text evidence="2">The sequence shown here is derived from an EMBL/GenBank/DDBJ whole genome shotgun (WGS) entry which is preliminary data.</text>
</comment>
<evidence type="ECO:0000259" key="1">
    <source>
        <dbReference type="Pfam" id="PF13794"/>
    </source>
</evidence>
<proteinExistence type="predicted"/>
<name>A0A7W7BQD4_9MICO</name>
<dbReference type="Pfam" id="PF13794">
    <property type="entry name" value="MiaE_2"/>
    <property type="match status" value="1"/>
</dbReference>
<evidence type="ECO:0000313" key="2">
    <source>
        <dbReference type="EMBL" id="MBB4666884.1"/>
    </source>
</evidence>
<keyword evidence="3" id="KW-1185">Reference proteome</keyword>